<evidence type="ECO:0000259" key="1">
    <source>
        <dbReference type="PROSITE" id="PS50801"/>
    </source>
</evidence>
<accession>A0A1C5I7V4</accession>
<name>A0A1C5I7V4_9ACTN</name>
<dbReference type="Pfam" id="PF13466">
    <property type="entry name" value="STAS_2"/>
    <property type="match status" value="1"/>
</dbReference>
<dbReference type="EMBL" id="LT607751">
    <property type="protein sequence ID" value="SCG54265.1"/>
    <property type="molecule type" value="Genomic_DNA"/>
</dbReference>
<organism evidence="2 3">
    <name type="scientific">Micromonospora siamensis</name>
    <dbReference type="NCBI Taxonomy" id="299152"/>
    <lineage>
        <taxon>Bacteria</taxon>
        <taxon>Bacillati</taxon>
        <taxon>Actinomycetota</taxon>
        <taxon>Actinomycetes</taxon>
        <taxon>Micromonosporales</taxon>
        <taxon>Micromonosporaceae</taxon>
        <taxon>Micromonospora</taxon>
    </lineage>
</organism>
<dbReference type="SUPFAM" id="SSF52091">
    <property type="entry name" value="SpoIIaa-like"/>
    <property type="match status" value="1"/>
</dbReference>
<sequence>MRWLSITPTVRATGTIVVVLHGSLRRADTTVLAETVGALLRTHRPTRMEMDVSRLLELEPGTAEAVLAVLGTAAREGTTIVVTHPSPRVRAQLSSAGAEGYLA</sequence>
<dbReference type="InterPro" id="IPR036513">
    <property type="entry name" value="STAS_dom_sf"/>
</dbReference>
<reference evidence="2 3" key="1">
    <citation type="submission" date="2016-06" db="EMBL/GenBank/DDBJ databases">
        <authorList>
            <person name="Kjaerup R.B."/>
            <person name="Dalgaard T.S."/>
            <person name="Juul-Madsen H.R."/>
        </authorList>
    </citation>
    <scope>NUCLEOTIDE SEQUENCE [LARGE SCALE GENOMIC DNA]</scope>
    <source>
        <strain evidence="2 3">DSM 45097</strain>
    </source>
</reference>
<evidence type="ECO:0000313" key="2">
    <source>
        <dbReference type="EMBL" id="SCG54265.1"/>
    </source>
</evidence>
<dbReference type="Proteomes" id="UP000198210">
    <property type="component" value="Chromosome I"/>
</dbReference>
<dbReference type="InterPro" id="IPR002645">
    <property type="entry name" value="STAS_dom"/>
</dbReference>
<protein>
    <submittedName>
        <fullName evidence="2">STAS domain-containing protein</fullName>
    </submittedName>
</protein>
<keyword evidence="3" id="KW-1185">Reference proteome</keyword>
<feature type="domain" description="STAS" evidence="1">
    <location>
        <begin position="14"/>
        <end position="103"/>
    </location>
</feature>
<dbReference type="PROSITE" id="PS50801">
    <property type="entry name" value="STAS"/>
    <property type="match status" value="1"/>
</dbReference>
<dbReference type="AlphaFoldDB" id="A0A1C5I7V4"/>
<evidence type="ECO:0000313" key="3">
    <source>
        <dbReference type="Proteomes" id="UP000198210"/>
    </source>
</evidence>
<proteinExistence type="predicted"/>
<dbReference type="InterPro" id="IPR058548">
    <property type="entry name" value="MlaB-like_STAS"/>
</dbReference>
<dbReference type="Gene3D" id="3.30.750.24">
    <property type="entry name" value="STAS domain"/>
    <property type="match status" value="1"/>
</dbReference>
<dbReference type="RefSeq" id="WP_157743691.1">
    <property type="nucleotide sequence ID" value="NZ_JBHLYF010000018.1"/>
</dbReference>
<gene>
    <name evidence="2" type="ORF">GA0074704_3034</name>
</gene>